<gene>
    <name evidence="2" type="ORF">HUW51_07805</name>
</gene>
<evidence type="ECO:0000313" key="3">
    <source>
        <dbReference type="Proteomes" id="UP000515237"/>
    </source>
</evidence>
<dbReference type="RefSeq" id="WP_185274668.1">
    <property type="nucleotide sequence ID" value="NZ_CP055156.1"/>
</dbReference>
<dbReference type="KEGG" id="aswu:HUW51_07805"/>
<dbReference type="AlphaFoldDB" id="A0A7G7G2N1"/>
<name>A0A7G7G2N1_9BACT</name>
<protein>
    <submittedName>
        <fullName evidence="2">Uncharacterized protein</fullName>
    </submittedName>
</protein>
<evidence type="ECO:0000256" key="1">
    <source>
        <dbReference type="SAM" id="MobiDB-lite"/>
    </source>
</evidence>
<proteinExistence type="predicted"/>
<dbReference type="Proteomes" id="UP000515237">
    <property type="component" value="Chromosome"/>
</dbReference>
<accession>A0A7G7G2N1</accession>
<feature type="region of interest" description="Disordered" evidence="1">
    <location>
        <begin position="38"/>
        <end position="63"/>
    </location>
</feature>
<keyword evidence="3" id="KW-1185">Reference proteome</keyword>
<organism evidence="2 3">
    <name type="scientific">Adhaeribacter swui</name>
    <dbReference type="NCBI Taxonomy" id="2086471"/>
    <lineage>
        <taxon>Bacteria</taxon>
        <taxon>Pseudomonadati</taxon>
        <taxon>Bacteroidota</taxon>
        <taxon>Cytophagia</taxon>
        <taxon>Cytophagales</taxon>
        <taxon>Hymenobacteraceae</taxon>
        <taxon>Adhaeribacter</taxon>
    </lineage>
</organism>
<sequence>MAYNSSLLSSGLFYQLHKEDELEKTMYQDDFYDLEEEDEFYPEEDGNRDNYEDDYEYDYHRHK</sequence>
<dbReference type="EMBL" id="CP055156">
    <property type="protein sequence ID" value="QNF31415.1"/>
    <property type="molecule type" value="Genomic_DNA"/>
</dbReference>
<evidence type="ECO:0000313" key="2">
    <source>
        <dbReference type="EMBL" id="QNF31415.1"/>
    </source>
</evidence>
<reference evidence="2 3" key="1">
    <citation type="journal article" date="2018" name="Int. J. Syst. Evol. Microbiol.">
        <title>Adhaeribacter swui sp. nov., isolated from wet mud.</title>
        <authorList>
            <person name="Kim D.U."/>
            <person name="Kim K.W."/>
            <person name="Kang M.S."/>
            <person name="Kim J.Y."/>
            <person name="Jang J.H."/>
            <person name="Kim M.K."/>
        </authorList>
    </citation>
    <scope>NUCLEOTIDE SEQUENCE [LARGE SCALE GENOMIC DNA]</scope>
    <source>
        <strain evidence="2 3">KCTC 52873</strain>
    </source>
</reference>